<feature type="transmembrane region" description="Helical" evidence="2">
    <location>
        <begin position="12"/>
        <end position="30"/>
    </location>
</feature>
<dbReference type="GO" id="GO:0005164">
    <property type="term" value="F:tumor necrosis factor receptor binding"/>
    <property type="evidence" value="ECO:0007669"/>
    <property type="project" value="InterPro"/>
</dbReference>
<dbReference type="EMBL" id="JAFIRN010000010">
    <property type="protein sequence ID" value="KAG5840769.1"/>
    <property type="molecule type" value="Genomic_DNA"/>
</dbReference>
<proteinExistence type="inferred from homology"/>
<protein>
    <recommendedName>
        <fullName evidence="3">THD domain-containing protein</fullName>
    </recommendedName>
</protein>
<gene>
    <name evidence="4" type="ORF">ANANG_G00192180</name>
</gene>
<comment type="similarity">
    <text evidence="1">Belongs to the tumor necrosis factor family.</text>
</comment>
<feature type="domain" description="THD" evidence="3">
    <location>
        <begin position="81"/>
        <end position="205"/>
    </location>
</feature>
<evidence type="ECO:0000313" key="4">
    <source>
        <dbReference type="EMBL" id="KAG5840769.1"/>
    </source>
</evidence>
<keyword evidence="2" id="KW-0812">Transmembrane</keyword>
<dbReference type="SUPFAM" id="SSF49842">
    <property type="entry name" value="TNF-like"/>
    <property type="match status" value="1"/>
</dbReference>
<dbReference type="Pfam" id="PF00229">
    <property type="entry name" value="TNF"/>
    <property type="match status" value="1"/>
</dbReference>
<dbReference type="AlphaFoldDB" id="A0A9D3M1C0"/>
<evidence type="ECO:0000256" key="1">
    <source>
        <dbReference type="ARBA" id="ARBA00008670"/>
    </source>
</evidence>
<dbReference type="InterPro" id="IPR006052">
    <property type="entry name" value="TNF_dom"/>
</dbReference>
<dbReference type="Proteomes" id="UP001044222">
    <property type="component" value="Chromosome 10"/>
</dbReference>
<reference evidence="4" key="1">
    <citation type="submission" date="2021-01" db="EMBL/GenBank/DDBJ databases">
        <title>A chromosome-scale assembly of European eel, Anguilla anguilla.</title>
        <authorList>
            <person name="Henkel C."/>
            <person name="Jong-Raadsen S.A."/>
            <person name="Dufour S."/>
            <person name="Weltzien F.-A."/>
            <person name="Palstra A.P."/>
            <person name="Pelster B."/>
            <person name="Spaink H.P."/>
            <person name="Van Den Thillart G.E."/>
            <person name="Jansen H."/>
            <person name="Zahm M."/>
            <person name="Klopp C."/>
            <person name="Cedric C."/>
            <person name="Louis A."/>
            <person name="Berthelot C."/>
            <person name="Parey E."/>
            <person name="Roest Crollius H."/>
            <person name="Montfort J."/>
            <person name="Robinson-Rechavi M."/>
            <person name="Bucao C."/>
            <person name="Bouchez O."/>
            <person name="Gislard M."/>
            <person name="Lluch J."/>
            <person name="Milhes M."/>
            <person name="Lampietro C."/>
            <person name="Lopez Roques C."/>
            <person name="Donnadieu C."/>
            <person name="Braasch I."/>
            <person name="Desvignes T."/>
            <person name="Postlethwait J."/>
            <person name="Bobe J."/>
            <person name="Guiguen Y."/>
            <person name="Dirks R."/>
        </authorList>
    </citation>
    <scope>NUCLEOTIDE SEQUENCE</scope>
    <source>
        <strain evidence="4">Tag_6206</strain>
        <tissue evidence="4">Liver</tissue>
    </source>
</reference>
<dbReference type="GO" id="GO:0016020">
    <property type="term" value="C:membrane"/>
    <property type="evidence" value="ECO:0007669"/>
    <property type="project" value="InterPro"/>
</dbReference>
<dbReference type="GO" id="GO:0006955">
    <property type="term" value="P:immune response"/>
    <property type="evidence" value="ECO:0007669"/>
    <property type="project" value="InterPro"/>
</dbReference>
<keyword evidence="5" id="KW-1185">Reference proteome</keyword>
<comment type="caution">
    <text evidence="4">The sequence shown here is derived from an EMBL/GenBank/DDBJ whole genome shotgun (WGS) entry which is preliminary data.</text>
</comment>
<dbReference type="InterPro" id="IPR008983">
    <property type="entry name" value="Tumour_necrosis_fac-like_dom"/>
</dbReference>
<keyword evidence="2" id="KW-1133">Transmembrane helix</keyword>
<sequence length="207" mass="23443">MVHDTFVNRVRVFVVVFALVAVAATIGIFFSKREEAGCRRLELSGANLSKFFQVPSSKASIFLTAIYPTYKNTGQEAPLVWDEEYHFRNNMQLSEEGTQIMVVEKGFYLVFAQATFKVPNLGETRENLMLRVDVQHPEQTDQYSAVFATHCGTQSCGSGESDVVLNKPILLWLEPRNNLTVVTRPWQLVDYAKQPASTFLTVFKYSD</sequence>
<evidence type="ECO:0000313" key="5">
    <source>
        <dbReference type="Proteomes" id="UP001044222"/>
    </source>
</evidence>
<organism evidence="4 5">
    <name type="scientific">Anguilla anguilla</name>
    <name type="common">European freshwater eel</name>
    <name type="synonym">Muraena anguilla</name>
    <dbReference type="NCBI Taxonomy" id="7936"/>
    <lineage>
        <taxon>Eukaryota</taxon>
        <taxon>Metazoa</taxon>
        <taxon>Chordata</taxon>
        <taxon>Craniata</taxon>
        <taxon>Vertebrata</taxon>
        <taxon>Euteleostomi</taxon>
        <taxon>Actinopterygii</taxon>
        <taxon>Neopterygii</taxon>
        <taxon>Teleostei</taxon>
        <taxon>Anguilliformes</taxon>
        <taxon>Anguillidae</taxon>
        <taxon>Anguilla</taxon>
    </lineage>
</organism>
<keyword evidence="2" id="KW-0472">Membrane</keyword>
<name>A0A9D3M1C0_ANGAN</name>
<accession>A0A9D3M1C0</accession>
<evidence type="ECO:0000259" key="3">
    <source>
        <dbReference type="Pfam" id="PF00229"/>
    </source>
</evidence>
<evidence type="ECO:0000256" key="2">
    <source>
        <dbReference type="SAM" id="Phobius"/>
    </source>
</evidence>
<dbReference type="Gene3D" id="2.60.120.40">
    <property type="match status" value="1"/>
</dbReference>